<sequence>MKVEKATLKDAPQIHKLINSYAGEGFLLPRSLMDIYESIRDFFVIREGDRVVATAALKVVWEDLAEVRSVLVSDEFKGRGWGRALVEACVREARELGVKKVFVLTNSPGYFSRLGFRLVDKRKLPHKVWSDCLKCPKFPDCDEVAMMMVLEDPRLE</sequence>
<dbReference type="GO" id="GO:0005737">
    <property type="term" value="C:cytoplasm"/>
    <property type="evidence" value="ECO:0007669"/>
    <property type="project" value="TreeGrafter"/>
</dbReference>
<dbReference type="InterPro" id="IPR045039">
    <property type="entry name" value="NSI-like"/>
</dbReference>
<dbReference type="InterPro" id="IPR016181">
    <property type="entry name" value="Acyl_CoA_acyltransferase"/>
</dbReference>
<dbReference type="Proteomes" id="UP000885690">
    <property type="component" value="Unassembled WGS sequence"/>
</dbReference>
<evidence type="ECO:0000256" key="2">
    <source>
        <dbReference type="ARBA" id="ARBA00023315"/>
    </source>
</evidence>
<dbReference type="GO" id="GO:0008080">
    <property type="term" value="F:N-acetyltransferase activity"/>
    <property type="evidence" value="ECO:0007669"/>
    <property type="project" value="InterPro"/>
</dbReference>
<accession>A0A7C0Y5N8</accession>
<dbReference type="SUPFAM" id="SSF55729">
    <property type="entry name" value="Acyl-CoA N-acyltransferases (Nat)"/>
    <property type="match status" value="1"/>
</dbReference>
<dbReference type="AlphaFoldDB" id="A0A7C0Y5N8"/>
<evidence type="ECO:0000259" key="3">
    <source>
        <dbReference type="PROSITE" id="PS51186"/>
    </source>
</evidence>
<dbReference type="PANTHER" id="PTHR43626:SF4">
    <property type="entry name" value="GCN5-RELATED N-ACETYLTRANSFERASE 2, CHLOROPLASTIC"/>
    <property type="match status" value="1"/>
</dbReference>
<comment type="caution">
    <text evidence="4">The sequence shown here is derived from an EMBL/GenBank/DDBJ whole genome shotgun (WGS) entry which is preliminary data.</text>
</comment>
<evidence type="ECO:0000313" key="4">
    <source>
        <dbReference type="EMBL" id="HDD52935.1"/>
    </source>
</evidence>
<dbReference type="Gene3D" id="3.40.630.30">
    <property type="match status" value="1"/>
</dbReference>
<keyword evidence="1" id="KW-0808">Transferase</keyword>
<dbReference type="NCBIfam" id="NF005840">
    <property type="entry name" value="PRK07757.1"/>
    <property type="match status" value="1"/>
</dbReference>
<dbReference type="Pfam" id="PF00583">
    <property type="entry name" value="Acetyltransf_1"/>
    <property type="match status" value="1"/>
</dbReference>
<gene>
    <name evidence="4" type="ORF">ENF32_02555</name>
</gene>
<keyword evidence="2" id="KW-0012">Acyltransferase</keyword>
<name>A0A7C0Y5N8_9BACT</name>
<dbReference type="PANTHER" id="PTHR43626">
    <property type="entry name" value="ACYL-COA N-ACYLTRANSFERASE"/>
    <property type="match status" value="1"/>
</dbReference>
<organism evidence="4">
    <name type="scientific">Thermosulfidibacter takaii</name>
    <dbReference type="NCBI Taxonomy" id="412593"/>
    <lineage>
        <taxon>Bacteria</taxon>
        <taxon>Pseudomonadati</taxon>
        <taxon>Thermosulfidibacterota</taxon>
        <taxon>Thermosulfidibacteria</taxon>
        <taxon>Thermosulfidibacterales</taxon>
        <taxon>Thermosulfidibacteraceae</taxon>
    </lineage>
</organism>
<dbReference type="CDD" id="cd04301">
    <property type="entry name" value="NAT_SF"/>
    <property type="match status" value="1"/>
</dbReference>
<dbReference type="PROSITE" id="PS51186">
    <property type="entry name" value="GNAT"/>
    <property type="match status" value="1"/>
</dbReference>
<feature type="domain" description="N-acetyltransferase" evidence="3">
    <location>
        <begin position="1"/>
        <end position="136"/>
    </location>
</feature>
<reference evidence="4" key="1">
    <citation type="journal article" date="2020" name="mSystems">
        <title>Genome- and Community-Level Interaction Insights into Carbon Utilization and Element Cycling Functions of Hydrothermarchaeota in Hydrothermal Sediment.</title>
        <authorList>
            <person name="Zhou Z."/>
            <person name="Liu Y."/>
            <person name="Xu W."/>
            <person name="Pan J."/>
            <person name="Luo Z.H."/>
            <person name="Li M."/>
        </authorList>
    </citation>
    <scope>NUCLEOTIDE SEQUENCE [LARGE SCALE GENOMIC DNA]</scope>
    <source>
        <strain evidence="4">HyVt-115</strain>
    </source>
</reference>
<dbReference type="EMBL" id="DQWS01000099">
    <property type="protein sequence ID" value="HDD52935.1"/>
    <property type="molecule type" value="Genomic_DNA"/>
</dbReference>
<dbReference type="InterPro" id="IPR000182">
    <property type="entry name" value="GNAT_dom"/>
</dbReference>
<evidence type="ECO:0000256" key="1">
    <source>
        <dbReference type="ARBA" id="ARBA00022679"/>
    </source>
</evidence>
<protein>
    <submittedName>
        <fullName evidence="4">N-acetyltransferase</fullName>
    </submittedName>
</protein>
<proteinExistence type="predicted"/>